<proteinExistence type="predicted"/>
<dbReference type="Pfam" id="PF11175">
    <property type="entry name" value="DUF2961"/>
    <property type="match status" value="1"/>
</dbReference>
<evidence type="ECO:0000256" key="1">
    <source>
        <dbReference type="SAM" id="MobiDB-lite"/>
    </source>
</evidence>
<evidence type="ECO:0000313" key="3">
    <source>
        <dbReference type="Proteomes" id="UP001596147"/>
    </source>
</evidence>
<evidence type="ECO:0000313" key="2">
    <source>
        <dbReference type="EMBL" id="MFC5466567.1"/>
    </source>
</evidence>
<sequence length="369" mass="42053">MLFQLKDIQSRAATSENTQAEKGAGGKTNNGRKGSPCIENFKAGETHILLDTEGPGMVRHIWCTLTPGNIFYMRNVIIRMYWDNQEHPSVEVPIGDFFGIAHGRQKNMVTEYVSMQDGKGFNCWIPMPFKTNARITVENDGDEDIPLFFYQIDFTLGDKYDENTGYFHAQFRRSNPCPMHEDYTILDGVKGKGVYLGTVLGIRSLFNDAWWGEGEVKFFLDGDSTYPTICGTGAEDYMGSAWGLDEIITPFQGAPLVDKENGLYSIYRFHIKDPIYFQEDIKVTVQQIGYGLNEPAIKHYGKDFVNYRAMGTPEGSNVSYFERSDDYCSTAYWYQTIPSMRFPTLPNREQRSADLLEKNVQDKVKRSDI</sequence>
<organism evidence="2 3">
    <name type="scientific">Lederbergia graminis</name>
    <dbReference type="NCBI Taxonomy" id="735518"/>
    <lineage>
        <taxon>Bacteria</taxon>
        <taxon>Bacillati</taxon>
        <taxon>Bacillota</taxon>
        <taxon>Bacilli</taxon>
        <taxon>Bacillales</taxon>
        <taxon>Bacillaceae</taxon>
        <taxon>Lederbergia</taxon>
    </lineage>
</organism>
<feature type="compositionally biased region" description="Polar residues" evidence="1">
    <location>
        <begin position="11"/>
        <end position="20"/>
    </location>
</feature>
<dbReference type="Proteomes" id="UP001596147">
    <property type="component" value="Unassembled WGS sequence"/>
</dbReference>
<dbReference type="EMBL" id="JBHSMC010000027">
    <property type="protein sequence ID" value="MFC5466567.1"/>
    <property type="molecule type" value="Genomic_DNA"/>
</dbReference>
<dbReference type="InterPro" id="IPR021345">
    <property type="entry name" value="DUF2961"/>
</dbReference>
<comment type="caution">
    <text evidence="2">The sequence shown here is derived from an EMBL/GenBank/DDBJ whole genome shotgun (WGS) entry which is preliminary data.</text>
</comment>
<dbReference type="RefSeq" id="WP_382354793.1">
    <property type="nucleotide sequence ID" value="NZ_JBHSMC010000027.1"/>
</dbReference>
<dbReference type="Gene3D" id="2.60.120.1390">
    <property type="match status" value="1"/>
</dbReference>
<name>A0ABW0LP03_9BACI</name>
<reference evidence="3" key="1">
    <citation type="journal article" date="2019" name="Int. J. Syst. Evol. Microbiol.">
        <title>The Global Catalogue of Microorganisms (GCM) 10K type strain sequencing project: providing services to taxonomists for standard genome sequencing and annotation.</title>
        <authorList>
            <consortium name="The Broad Institute Genomics Platform"/>
            <consortium name="The Broad Institute Genome Sequencing Center for Infectious Disease"/>
            <person name="Wu L."/>
            <person name="Ma J."/>
        </authorList>
    </citation>
    <scope>NUCLEOTIDE SEQUENCE [LARGE SCALE GENOMIC DNA]</scope>
    <source>
        <strain evidence="3">CGMCC 1.12237</strain>
    </source>
</reference>
<keyword evidence="2" id="KW-0378">Hydrolase</keyword>
<protein>
    <submittedName>
        <fullName evidence="2">Glycoside hydrolase family 172 protein</fullName>
    </submittedName>
</protein>
<feature type="region of interest" description="Disordered" evidence="1">
    <location>
        <begin position="9"/>
        <end position="36"/>
    </location>
</feature>
<keyword evidence="3" id="KW-1185">Reference proteome</keyword>
<dbReference type="GO" id="GO:0016787">
    <property type="term" value="F:hydrolase activity"/>
    <property type="evidence" value="ECO:0007669"/>
    <property type="project" value="UniProtKB-KW"/>
</dbReference>
<accession>A0ABW0LP03</accession>
<gene>
    <name evidence="2" type="ORF">ACFPM4_17730</name>
</gene>